<feature type="compositionally biased region" description="Low complexity" evidence="1">
    <location>
        <begin position="302"/>
        <end position="311"/>
    </location>
</feature>
<dbReference type="Proteomes" id="UP000054248">
    <property type="component" value="Unassembled WGS sequence"/>
</dbReference>
<dbReference type="EMBL" id="KN822949">
    <property type="protein sequence ID" value="KIO33347.1"/>
    <property type="molecule type" value="Genomic_DNA"/>
</dbReference>
<evidence type="ECO:0000256" key="1">
    <source>
        <dbReference type="SAM" id="MobiDB-lite"/>
    </source>
</evidence>
<name>A0A0C3MI76_9AGAM</name>
<feature type="region of interest" description="Disordered" evidence="1">
    <location>
        <begin position="108"/>
        <end position="140"/>
    </location>
</feature>
<organism evidence="2 3">
    <name type="scientific">Tulasnella calospora MUT 4182</name>
    <dbReference type="NCBI Taxonomy" id="1051891"/>
    <lineage>
        <taxon>Eukaryota</taxon>
        <taxon>Fungi</taxon>
        <taxon>Dikarya</taxon>
        <taxon>Basidiomycota</taxon>
        <taxon>Agaricomycotina</taxon>
        <taxon>Agaricomycetes</taxon>
        <taxon>Cantharellales</taxon>
        <taxon>Tulasnellaceae</taxon>
        <taxon>Tulasnella</taxon>
    </lineage>
</organism>
<dbReference type="OrthoDB" id="6155966at2759"/>
<feature type="compositionally biased region" description="Basic and acidic residues" evidence="1">
    <location>
        <begin position="441"/>
        <end position="453"/>
    </location>
</feature>
<gene>
    <name evidence="2" type="ORF">M407DRAFT_199132</name>
</gene>
<proteinExistence type="predicted"/>
<feature type="region of interest" description="Disordered" evidence="1">
    <location>
        <begin position="243"/>
        <end position="410"/>
    </location>
</feature>
<feature type="compositionally biased region" description="Low complexity" evidence="1">
    <location>
        <begin position="173"/>
        <end position="183"/>
    </location>
</feature>
<dbReference type="AlphaFoldDB" id="A0A0C3MI76"/>
<feature type="region of interest" description="Disordered" evidence="1">
    <location>
        <begin position="168"/>
        <end position="193"/>
    </location>
</feature>
<reference evidence="2 3" key="1">
    <citation type="submission" date="2014-04" db="EMBL/GenBank/DDBJ databases">
        <authorList>
            <consortium name="DOE Joint Genome Institute"/>
            <person name="Kuo A."/>
            <person name="Girlanda M."/>
            <person name="Perotto S."/>
            <person name="Kohler A."/>
            <person name="Nagy L.G."/>
            <person name="Floudas D."/>
            <person name="Copeland A."/>
            <person name="Barry K.W."/>
            <person name="Cichocki N."/>
            <person name="Veneault-Fourrey C."/>
            <person name="LaButti K."/>
            <person name="Lindquist E.A."/>
            <person name="Lipzen A."/>
            <person name="Lundell T."/>
            <person name="Morin E."/>
            <person name="Murat C."/>
            <person name="Sun H."/>
            <person name="Tunlid A."/>
            <person name="Henrissat B."/>
            <person name="Grigoriev I.V."/>
            <person name="Hibbett D.S."/>
            <person name="Martin F."/>
            <person name="Nordberg H.P."/>
            <person name="Cantor M.N."/>
            <person name="Hua S.X."/>
        </authorList>
    </citation>
    <scope>NUCLEOTIDE SEQUENCE [LARGE SCALE GENOMIC DNA]</scope>
    <source>
        <strain evidence="2 3">MUT 4182</strain>
    </source>
</reference>
<feature type="region of interest" description="Disordered" evidence="1">
    <location>
        <begin position="441"/>
        <end position="513"/>
    </location>
</feature>
<evidence type="ECO:0000313" key="2">
    <source>
        <dbReference type="EMBL" id="KIO33347.1"/>
    </source>
</evidence>
<dbReference type="HOGENOM" id="CLU_531211_0_0_1"/>
<reference evidence="3" key="2">
    <citation type="submission" date="2015-01" db="EMBL/GenBank/DDBJ databases">
        <title>Evolutionary Origins and Diversification of the Mycorrhizal Mutualists.</title>
        <authorList>
            <consortium name="DOE Joint Genome Institute"/>
            <consortium name="Mycorrhizal Genomics Consortium"/>
            <person name="Kohler A."/>
            <person name="Kuo A."/>
            <person name="Nagy L.G."/>
            <person name="Floudas D."/>
            <person name="Copeland A."/>
            <person name="Barry K.W."/>
            <person name="Cichocki N."/>
            <person name="Veneault-Fourrey C."/>
            <person name="LaButti K."/>
            <person name="Lindquist E.A."/>
            <person name="Lipzen A."/>
            <person name="Lundell T."/>
            <person name="Morin E."/>
            <person name="Murat C."/>
            <person name="Riley R."/>
            <person name="Ohm R."/>
            <person name="Sun H."/>
            <person name="Tunlid A."/>
            <person name="Henrissat B."/>
            <person name="Grigoriev I.V."/>
            <person name="Hibbett D.S."/>
            <person name="Martin F."/>
        </authorList>
    </citation>
    <scope>NUCLEOTIDE SEQUENCE [LARGE SCALE GENOMIC DNA]</scope>
    <source>
        <strain evidence="3">MUT 4182</strain>
    </source>
</reference>
<feature type="compositionally biased region" description="Low complexity" evidence="1">
    <location>
        <begin position="108"/>
        <end position="119"/>
    </location>
</feature>
<evidence type="ECO:0000313" key="3">
    <source>
        <dbReference type="Proteomes" id="UP000054248"/>
    </source>
</evidence>
<keyword evidence="3" id="KW-1185">Reference proteome</keyword>
<feature type="compositionally biased region" description="Polar residues" evidence="1">
    <location>
        <begin position="128"/>
        <end position="140"/>
    </location>
</feature>
<feature type="compositionally biased region" description="Acidic residues" evidence="1">
    <location>
        <begin position="250"/>
        <end position="265"/>
    </location>
</feature>
<feature type="compositionally biased region" description="Acidic residues" evidence="1">
    <location>
        <begin position="470"/>
        <end position="492"/>
    </location>
</feature>
<accession>A0A0C3MI76</accession>
<protein>
    <submittedName>
        <fullName evidence="2">Uncharacterized protein</fullName>
    </submittedName>
</protein>
<sequence>MNAAAGLSAIINAAGAGGLGGGANSAAAAGLYGQAAALAGLTPQHPANAASHGLPSGLASLFSAQRHHPSLSLNGQHGGANFASAGAGERKASADLANLYPFGFLSSNSPGRSSSSGSSDMDGATLARGQSSTTAVSSPDIQHATTATNQILASLTAANVNSNVDGTAIIPKSPGQSSHSGSSIGNGGTSPMPAYATASADMFAGVPTTKDVRHGQSVAPQISTSGDAPGIRKQMVLLKAAAPLVKEEPPADDEEVDELEDDVDGDAVMQSRSPSPTPTESTVHSQYPMRTLPPIQPSEKTSYPSLFSSRSSPPPADPTSVKLPSAASLISQADEIANLSRRASSTRYSSEETEGRQTPPARYPSLSPGTPGKRPSPSGHETVLPGIASLALDLPNRSNSKSPSLKPGEERVKHLAIIEALLQWVNSEYVKQHGDPWVAAERKAKEEKEKEQRVGMLRAASVSPPSIMKDEDDSDESEESDDDDSFESEDELSVGPPQASQPVHRMMDVEMVA</sequence>